<proteinExistence type="inferred from homology"/>
<comment type="similarity">
    <text evidence="4">Belongs to the peptidase S26 family.</text>
</comment>
<dbReference type="InterPro" id="IPR019758">
    <property type="entry name" value="Pept_S26A_signal_pept_1_CS"/>
</dbReference>
<evidence type="ECO:0000256" key="6">
    <source>
        <dbReference type="ARBA" id="ARBA00022528"/>
    </source>
</evidence>
<dbReference type="Proteomes" id="UP000188354">
    <property type="component" value="Unassembled WGS sequence"/>
</dbReference>
<accession>A0A394DAW8</accession>
<dbReference type="EMBL" id="MLAU01007333">
    <property type="protein sequence ID" value="OIW20284.1"/>
    <property type="molecule type" value="Genomic_DNA"/>
</dbReference>
<dbReference type="Gramene" id="OIW20284">
    <property type="protein sequence ID" value="OIW20284"/>
    <property type="gene ID" value="TanjilG_08244"/>
</dbReference>
<evidence type="ECO:0000313" key="13">
    <source>
        <dbReference type="EMBL" id="OIW20284.1"/>
    </source>
</evidence>
<evidence type="ECO:0000256" key="9">
    <source>
        <dbReference type="ARBA" id="ARBA00022946"/>
    </source>
</evidence>
<dbReference type="InterPro" id="IPR019533">
    <property type="entry name" value="Peptidase_S26"/>
</dbReference>
<dbReference type="GO" id="GO:0010027">
    <property type="term" value="P:thylakoid membrane organization"/>
    <property type="evidence" value="ECO:0007669"/>
    <property type="project" value="TreeGrafter"/>
</dbReference>
<evidence type="ECO:0000256" key="2">
    <source>
        <dbReference type="ARBA" id="ARBA00004229"/>
    </source>
</evidence>
<feature type="domain" description="Peptidase S26" evidence="12">
    <location>
        <begin position="168"/>
        <end position="324"/>
    </location>
</feature>
<evidence type="ECO:0000259" key="12">
    <source>
        <dbReference type="Pfam" id="PF10502"/>
    </source>
</evidence>
<organism evidence="13 14">
    <name type="scientific">Lupinus angustifolius</name>
    <name type="common">Narrow-leaved blue lupine</name>
    <dbReference type="NCBI Taxonomy" id="3871"/>
    <lineage>
        <taxon>Eukaryota</taxon>
        <taxon>Viridiplantae</taxon>
        <taxon>Streptophyta</taxon>
        <taxon>Embryophyta</taxon>
        <taxon>Tracheophyta</taxon>
        <taxon>Spermatophyta</taxon>
        <taxon>Magnoliopsida</taxon>
        <taxon>eudicotyledons</taxon>
        <taxon>Gunneridae</taxon>
        <taxon>Pentapetalae</taxon>
        <taxon>rosids</taxon>
        <taxon>fabids</taxon>
        <taxon>Fabales</taxon>
        <taxon>Fabaceae</taxon>
        <taxon>Papilionoideae</taxon>
        <taxon>50 kb inversion clade</taxon>
        <taxon>genistoids sensu lato</taxon>
        <taxon>core genistoids</taxon>
        <taxon>Genisteae</taxon>
        <taxon>Lupinus</taxon>
    </lineage>
</organism>
<dbReference type="CDD" id="cd06530">
    <property type="entry name" value="S26_SPase_I"/>
    <property type="match status" value="1"/>
</dbReference>
<feature type="active site" evidence="11">
    <location>
        <position position="194"/>
    </location>
</feature>
<keyword evidence="10" id="KW-0472">Membrane</keyword>
<keyword evidence="8" id="KW-0378">Hydrolase</keyword>
<dbReference type="GO" id="GO:0009003">
    <property type="term" value="F:signal peptidase activity"/>
    <property type="evidence" value="ECO:0007669"/>
    <property type="project" value="UniProtKB-EC"/>
</dbReference>
<keyword evidence="7" id="KW-0934">Plastid</keyword>
<sequence length="353" mass="38348">MAVRVTFSYSLHVTQNLLSSSLTRAATTPRFQDSWTRACVSQSNDNNPTLHRNYHFAPATPILASAILGGHAANPIALGMFSLLRSSVTLTEGIFGISPVKPGKIIPFLQVSKWLPCSEPVNGLGGSESGKLCLSVSDSSSSSGSGSRIGNRRSWVSWLLNISSGDAKSVFTAMSVYLLYRSSLAEPRSIPTSSMYPTLNVGDCILAEKVSFFFRKPNVSDVVIFQVPPNLQAAGYNSAEVFIKRIVAKAGDCVEVRDGKLLVNGVPQEEEFVLEPLAYQMDPVVVPEGYVFVMGDNRNNSFDSHNWGPLPIKYILGRSMFRYWPPSEVSDSVKYGLLSGDFSSRRSSPSGVS</sequence>
<dbReference type="STRING" id="3871.A0A394DAW8"/>
<dbReference type="InterPro" id="IPR000223">
    <property type="entry name" value="Pept_S26A_signal_pept_1"/>
</dbReference>
<dbReference type="GO" id="GO:0004252">
    <property type="term" value="F:serine-type endopeptidase activity"/>
    <property type="evidence" value="ECO:0007669"/>
    <property type="project" value="InterPro"/>
</dbReference>
<comment type="caution">
    <text evidence="13">The sequence shown here is derived from an EMBL/GenBank/DDBJ whole genome shotgun (WGS) entry which is preliminary data.</text>
</comment>
<dbReference type="PRINTS" id="PR00727">
    <property type="entry name" value="LEADERPTASE"/>
</dbReference>
<evidence type="ECO:0000313" key="14">
    <source>
        <dbReference type="Proteomes" id="UP000188354"/>
    </source>
</evidence>
<evidence type="ECO:0000256" key="5">
    <source>
        <dbReference type="ARBA" id="ARBA00013208"/>
    </source>
</evidence>
<comment type="catalytic activity">
    <reaction evidence="1">
        <text>Cleavage of hydrophobic, N-terminal signal or leader sequences from secreted and periplasmic proteins.</text>
        <dbReference type="EC" id="3.4.21.89"/>
    </reaction>
</comment>
<keyword evidence="9" id="KW-0809">Transit peptide</keyword>
<dbReference type="PANTHER" id="PTHR43390:SF2">
    <property type="entry name" value="THYLAKOIDAL PROCESSING PEPTIDASE 2, CHLOROPLASTIC-RELATED"/>
    <property type="match status" value="1"/>
</dbReference>
<dbReference type="AlphaFoldDB" id="A0A394DAW8"/>
<dbReference type="OrthoDB" id="308440at2759"/>
<evidence type="ECO:0000256" key="8">
    <source>
        <dbReference type="ARBA" id="ARBA00022801"/>
    </source>
</evidence>
<dbReference type="FunFam" id="2.10.109.10:FF:000012">
    <property type="entry name" value="Peptidase/ serine-type peptidase"/>
    <property type="match status" value="1"/>
</dbReference>
<feature type="active site" evidence="11">
    <location>
        <position position="244"/>
    </location>
</feature>
<evidence type="ECO:0000256" key="1">
    <source>
        <dbReference type="ARBA" id="ARBA00000677"/>
    </source>
</evidence>
<dbReference type="KEGG" id="lang:109338046"/>
<dbReference type="SUPFAM" id="SSF51306">
    <property type="entry name" value="LexA/Signal peptidase"/>
    <property type="match status" value="1"/>
</dbReference>
<protein>
    <recommendedName>
        <fullName evidence="5">signal peptidase I</fullName>
        <ecNumber evidence="5">3.4.21.89</ecNumber>
    </recommendedName>
</protein>
<evidence type="ECO:0000256" key="4">
    <source>
        <dbReference type="ARBA" id="ARBA00009370"/>
    </source>
</evidence>
<dbReference type="GO" id="GO:0009535">
    <property type="term" value="C:chloroplast thylakoid membrane"/>
    <property type="evidence" value="ECO:0007669"/>
    <property type="project" value="TreeGrafter"/>
</dbReference>
<dbReference type="EC" id="3.4.21.89" evidence="5"/>
<dbReference type="InterPro" id="IPR036286">
    <property type="entry name" value="LexA/Signal_pep-like_sf"/>
</dbReference>
<evidence type="ECO:0000256" key="3">
    <source>
        <dbReference type="ARBA" id="ARBA00004370"/>
    </source>
</evidence>
<dbReference type="GO" id="GO:0006465">
    <property type="term" value="P:signal peptide processing"/>
    <property type="evidence" value="ECO:0007669"/>
    <property type="project" value="InterPro"/>
</dbReference>
<dbReference type="Pfam" id="PF10502">
    <property type="entry name" value="Peptidase_S26"/>
    <property type="match status" value="1"/>
</dbReference>
<evidence type="ECO:0000256" key="7">
    <source>
        <dbReference type="ARBA" id="ARBA00022640"/>
    </source>
</evidence>
<dbReference type="PROSITE" id="PS00761">
    <property type="entry name" value="SPASE_I_3"/>
    <property type="match status" value="1"/>
</dbReference>
<dbReference type="NCBIfam" id="TIGR02227">
    <property type="entry name" value="sigpep_I_bact"/>
    <property type="match status" value="1"/>
</dbReference>
<keyword evidence="6" id="KW-0150">Chloroplast</keyword>
<comment type="subcellular location">
    <subcellularLocation>
        <location evidence="3">Membrane</location>
    </subcellularLocation>
    <subcellularLocation>
        <location evidence="2">Plastid</location>
        <location evidence="2">Chloroplast</location>
    </subcellularLocation>
</comment>
<keyword evidence="14" id="KW-1185">Reference proteome</keyword>
<dbReference type="Gene3D" id="2.10.109.10">
    <property type="entry name" value="Umud Fragment, subunit A"/>
    <property type="match status" value="1"/>
</dbReference>
<reference evidence="13 14" key="1">
    <citation type="journal article" date="2017" name="Plant Biotechnol. J.">
        <title>A comprehensive draft genome sequence for lupin (Lupinus angustifolius), an emerging health food: insights into plant-microbe interactions and legume evolution.</title>
        <authorList>
            <person name="Hane J.K."/>
            <person name="Ming Y."/>
            <person name="Kamphuis L.G."/>
            <person name="Nelson M.N."/>
            <person name="Garg G."/>
            <person name="Atkins C.A."/>
            <person name="Bayer P.E."/>
            <person name="Bravo A."/>
            <person name="Bringans S."/>
            <person name="Cannon S."/>
            <person name="Edwards D."/>
            <person name="Foley R."/>
            <person name="Gao L.L."/>
            <person name="Harrison M.J."/>
            <person name="Huang W."/>
            <person name="Hurgobin B."/>
            <person name="Li S."/>
            <person name="Liu C.W."/>
            <person name="McGrath A."/>
            <person name="Morahan G."/>
            <person name="Murray J."/>
            <person name="Weller J."/>
            <person name="Jian J."/>
            <person name="Singh K.B."/>
        </authorList>
    </citation>
    <scope>NUCLEOTIDE SEQUENCE [LARGE SCALE GENOMIC DNA]</scope>
    <source>
        <strain evidence="14">cv. Tanjil</strain>
        <tissue evidence="13">Whole plant</tissue>
    </source>
</reference>
<evidence type="ECO:0000256" key="11">
    <source>
        <dbReference type="PIRSR" id="PIRSR600223-1"/>
    </source>
</evidence>
<dbReference type="PANTHER" id="PTHR43390">
    <property type="entry name" value="SIGNAL PEPTIDASE I"/>
    <property type="match status" value="1"/>
</dbReference>
<evidence type="ECO:0000256" key="10">
    <source>
        <dbReference type="ARBA" id="ARBA00023136"/>
    </source>
</evidence>
<gene>
    <name evidence="13" type="ORF">TanjilG_08244</name>
</gene>
<name>A0A394DAW8_LUPAN</name>